<keyword evidence="1" id="KW-0449">Lipoprotein</keyword>
<proteinExistence type="predicted"/>
<dbReference type="Proteomes" id="UP000002171">
    <property type="component" value="Unassembled WGS sequence"/>
</dbReference>
<protein>
    <submittedName>
        <fullName evidence="1">Putative lipoprotein</fullName>
    </submittedName>
</protein>
<comment type="caution">
    <text evidence="1">The sequence shown here is derived from an EMBL/GenBank/DDBJ whole genome shotgun (WGS) entry which is preliminary data.</text>
</comment>
<gene>
    <name evidence="1" type="ORF">MED92_08515</name>
</gene>
<reference evidence="1 2" key="1">
    <citation type="submission" date="2006-02" db="EMBL/GenBank/DDBJ databases">
        <authorList>
            <person name="Pinhassi J."/>
            <person name="Pedros-Alio C."/>
            <person name="Ferriera S."/>
            <person name="Johnson J."/>
            <person name="Kravitz S."/>
            <person name="Halpern A."/>
            <person name="Remington K."/>
            <person name="Beeson K."/>
            <person name="Tran B."/>
            <person name="Rogers Y.-H."/>
            <person name="Friedman R."/>
            <person name="Venter J.C."/>
        </authorList>
    </citation>
    <scope>NUCLEOTIDE SEQUENCE [LARGE SCALE GENOMIC DNA]</scope>
    <source>
        <strain evidence="1 2">MED92</strain>
    </source>
</reference>
<keyword evidence="2" id="KW-1185">Reference proteome</keyword>
<dbReference type="EMBL" id="AAOW01000032">
    <property type="protein sequence ID" value="EAR59791.1"/>
    <property type="molecule type" value="Genomic_DNA"/>
</dbReference>
<evidence type="ECO:0000313" key="2">
    <source>
        <dbReference type="Proteomes" id="UP000002171"/>
    </source>
</evidence>
<organism evidence="1 2">
    <name type="scientific">Neptuniibacter caesariensis</name>
    <dbReference type="NCBI Taxonomy" id="207954"/>
    <lineage>
        <taxon>Bacteria</taxon>
        <taxon>Pseudomonadati</taxon>
        <taxon>Pseudomonadota</taxon>
        <taxon>Gammaproteobacteria</taxon>
        <taxon>Oceanospirillales</taxon>
        <taxon>Oceanospirillaceae</taxon>
        <taxon>Neptuniibacter</taxon>
    </lineage>
</organism>
<name>A0A7U8C2W8_NEPCE</name>
<sequence length="212" mass="23880">MDKNAKPFDVKNLAKSDIDMVADLSIKNWRKLSRELTIKLYKRNPKELQKVPGMTVDKRLEQLFPTQRLPDGFAELNNLDGVAAVPLAFSDNFEGDRVFAIMAGITGMLDRAYEGKQEIFILDDLDQQKLYNSARNLESVAWHLNNRKDPQGNLYILSNGVSEEGITNYSFERIMGKLIGGQDIMADVISDKTSRTINRVVHGAASMTFLPI</sequence>
<dbReference type="AlphaFoldDB" id="A0A7U8C2W8"/>
<accession>A0A7U8C2W8</accession>
<evidence type="ECO:0000313" key="1">
    <source>
        <dbReference type="EMBL" id="EAR59791.1"/>
    </source>
</evidence>